<dbReference type="EMBL" id="BARV01029562">
    <property type="protein sequence ID" value="GAI32830.1"/>
    <property type="molecule type" value="Genomic_DNA"/>
</dbReference>
<sequence length="42" mass="4514">IFIPSVPNQKGRITFPGKSKGFGKGYLGYPHVNTDTKGAYGD</sequence>
<accession>X1P1C5</accession>
<comment type="caution">
    <text evidence="1">The sequence shown here is derived from an EMBL/GenBank/DDBJ whole genome shotgun (WGS) entry which is preliminary data.</text>
</comment>
<protein>
    <submittedName>
        <fullName evidence="1">Uncharacterized protein</fullName>
    </submittedName>
</protein>
<proteinExistence type="predicted"/>
<organism evidence="1">
    <name type="scientific">marine sediment metagenome</name>
    <dbReference type="NCBI Taxonomy" id="412755"/>
    <lineage>
        <taxon>unclassified sequences</taxon>
        <taxon>metagenomes</taxon>
        <taxon>ecological metagenomes</taxon>
    </lineage>
</organism>
<gene>
    <name evidence="1" type="ORF">S06H3_47110</name>
</gene>
<feature type="non-terminal residue" evidence="1">
    <location>
        <position position="1"/>
    </location>
</feature>
<name>X1P1C5_9ZZZZ</name>
<dbReference type="AlphaFoldDB" id="X1P1C5"/>
<evidence type="ECO:0000313" key="1">
    <source>
        <dbReference type="EMBL" id="GAI32830.1"/>
    </source>
</evidence>
<reference evidence="1" key="1">
    <citation type="journal article" date="2014" name="Front. Microbiol.">
        <title>High frequency of phylogenetically diverse reductive dehalogenase-homologous genes in deep subseafloor sedimentary metagenomes.</title>
        <authorList>
            <person name="Kawai M."/>
            <person name="Futagami T."/>
            <person name="Toyoda A."/>
            <person name="Takaki Y."/>
            <person name="Nishi S."/>
            <person name="Hori S."/>
            <person name="Arai W."/>
            <person name="Tsubouchi T."/>
            <person name="Morono Y."/>
            <person name="Uchiyama I."/>
            <person name="Ito T."/>
            <person name="Fujiyama A."/>
            <person name="Inagaki F."/>
            <person name="Takami H."/>
        </authorList>
    </citation>
    <scope>NUCLEOTIDE SEQUENCE</scope>
    <source>
        <strain evidence="1">Expedition CK06-06</strain>
    </source>
</reference>